<feature type="domain" description="Reverse transcriptase RNase H-like" evidence="8">
    <location>
        <begin position="26"/>
        <end position="81"/>
    </location>
</feature>
<evidence type="ECO:0000256" key="3">
    <source>
        <dbReference type="ARBA" id="ARBA00022722"/>
    </source>
</evidence>
<feature type="region of interest" description="Disordered" evidence="7">
    <location>
        <begin position="122"/>
        <end position="166"/>
    </location>
</feature>
<keyword evidence="6" id="KW-0695">RNA-directed DNA polymerase</keyword>
<keyword evidence="1" id="KW-0808">Transferase</keyword>
<reference evidence="9 10" key="1">
    <citation type="submission" date="2024-05" db="EMBL/GenBank/DDBJ databases">
        <title>Genome sequencing and assembly of Indian major carp, Cirrhinus mrigala (Hamilton, 1822).</title>
        <authorList>
            <person name="Mohindra V."/>
            <person name="Chowdhury L.M."/>
            <person name="Lal K."/>
            <person name="Jena J.K."/>
        </authorList>
    </citation>
    <scope>NUCLEOTIDE SEQUENCE [LARGE SCALE GENOMIC DNA]</scope>
    <source>
        <strain evidence="9">CM1030</strain>
        <tissue evidence="9">Blood</tissue>
    </source>
</reference>
<organism evidence="9 10">
    <name type="scientific">Cirrhinus mrigala</name>
    <name type="common">Mrigala</name>
    <dbReference type="NCBI Taxonomy" id="683832"/>
    <lineage>
        <taxon>Eukaryota</taxon>
        <taxon>Metazoa</taxon>
        <taxon>Chordata</taxon>
        <taxon>Craniata</taxon>
        <taxon>Vertebrata</taxon>
        <taxon>Euteleostomi</taxon>
        <taxon>Actinopterygii</taxon>
        <taxon>Neopterygii</taxon>
        <taxon>Teleostei</taxon>
        <taxon>Ostariophysi</taxon>
        <taxon>Cypriniformes</taxon>
        <taxon>Cyprinidae</taxon>
        <taxon>Labeoninae</taxon>
        <taxon>Labeonini</taxon>
        <taxon>Cirrhinus</taxon>
    </lineage>
</organism>
<protein>
    <recommendedName>
        <fullName evidence="8">Reverse transcriptase RNase H-like domain-containing protein</fullName>
    </recommendedName>
</protein>
<keyword evidence="2" id="KW-0548">Nucleotidyltransferase</keyword>
<evidence type="ECO:0000256" key="1">
    <source>
        <dbReference type="ARBA" id="ARBA00022679"/>
    </source>
</evidence>
<dbReference type="SUPFAM" id="SSF56672">
    <property type="entry name" value="DNA/RNA polymerases"/>
    <property type="match status" value="1"/>
</dbReference>
<sequence>MESEQQIRPNCQTVQKSPFRMSPAPLSIIFGVTKFNDYLYGRKFVLYADHKPLVKIFGPKRGIPTLAAARLQRWSLILAAYQYEILYKPELQQAETNEELLQNDVTDVSVLKTRAHGIVSENASGDDSNHVVPEKPVESRVSEATGIQEGTVRPKRQVKPPVRLDL</sequence>
<gene>
    <name evidence="9" type="ORF">M9458_050528</name>
</gene>
<dbReference type="PANTHER" id="PTHR37984">
    <property type="entry name" value="PROTEIN CBG26694"/>
    <property type="match status" value="1"/>
</dbReference>
<evidence type="ECO:0000256" key="7">
    <source>
        <dbReference type="SAM" id="MobiDB-lite"/>
    </source>
</evidence>
<dbReference type="EMBL" id="JAMKFB020000044">
    <property type="protein sequence ID" value="KAL0154170.1"/>
    <property type="molecule type" value="Genomic_DNA"/>
</dbReference>
<dbReference type="GO" id="GO:0003964">
    <property type="term" value="F:RNA-directed DNA polymerase activity"/>
    <property type="evidence" value="ECO:0007669"/>
    <property type="project" value="UniProtKB-KW"/>
</dbReference>
<dbReference type="InterPro" id="IPR041373">
    <property type="entry name" value="RT_RNaseH"/>
</dbReference>
<proteinExistence type="predicted"/>
<evidence type="ECO:0000313" key="9">
    <source>
        <dbReference type="EMBL" id="KAL0154170.1"/>
    </source>
</evidence>
<accession>A0ABD0MYT7</accession>
<dbReference type="GO" id="GO:0016787">
    <property type="term" value="F:hydrolase activity"/>
    <property type="evidence" value="ECO:0007669"/>
    <property type="project" value="UniProtKB-KW"/>
</dbReference>
<evidence type="ECO:0000313" key="10">
    <source>
        <dbReference type="Proteomes" id="UP001529510"/>
    </source>
</evidence>
<evidence type="ECO:0000256" key="2">
    <source>
        <dbReference type="ARBA" id="ARBA00022695"/>
    </source>
</evidence>
<dbReference type="InterPro" id="IPR050951">
    <property type="entry name" value="Retrovirus_Pol_polyprotein"/>
</dbReference>
<feature type="compositionally biased region" description="Basic and acidic residues" evidence="7">
    <location>
        <begin position="127"/>
        <end position="141"/>
    </location>
</feature>
<dbReference type="Pfam" id="PF17917">
    <property type="entry name" value="RT_RNaseH"/>
    <property type="match status" value="1"/>
</dbReference>
<evidence type="ECO:0000259" key="8">
    <source>
        <dbReference type="Pfam" id="PF17917"/>
    </source>
</evidence>
<dbReference type="GO" id="GO:0004519">
    <property type="term" value="F:endonuclease activity"/>
    <property type="evidence" value="ECO:0007669"/>
    <property type="project" value="UniProtKB-KW"/>
</dbReference>
<keyword evidence="3" id="KW-0540">Nuclease</keyword>
<evidence type="ECO:0000256" key="4">
    <source>
        <dbReference type="ARBA" id="ARBA00022759"/>
    </source>
</evidence>
<dbReference type="AlphaFoldDB" id="A0ABD0MYT7"/>
<dbReference type="Proteomes" id="UP001529510">
    <property type="component" value="Unassembled WGS sequence"/>
</dbReference>
<evidence type="ECO:0000256" key="5">
    <source>
        <dbReference type="ARBA" id="ARBA00022801"/>
    </source>
</evidence>
<evidence type="ECO:0000256" key="6">
    <source>
        <dbReference type="ARBA" id="ARBA00022918"/>
    </source>
</evidence>
<dbReference type="InterPro" id="IPR043502">
    <property type="entry name" value="DNA/RNA_pol_sf"/>
</dbReference>
<name>A0ABD0MYT7_CIRMR</name>
<keyword evidence="4" id="KW-0255">Endonuclease</keyword>
<dbReference type="PANTHER" id="PTHR37984:SF5">
    <property type="entry name" value="PROTEIN NYNRIN-LIKE"/>
    <property type="match status" value="1"/>
</dbReference>
<keyword evidence="10" id="KW-1185">Reference proteome</keyword>
<comment type="caution">
    <text evidence="9">The sequence shown here is derived from an EMBL/GenBank/DDBJ whole genome shotgun (WGS) entry which is preliminary data.</text>
</comment>
<keyword evidence="5" id="KW-0378">Hydrolase</keyword>